<comment type="caution">
    <text evidence="1">The sequence shown here is derived from an EMBL/GenBank/DDBJ whole genome shotgun (WGS) entry which is preliminary data.</text>
</comment>
<organism evidence="1 2">
    <name type="scientific">Sphingomonas telluris</name>
    <dbReference type="NCBI Taxonomy" id="2907998"/>
    <lineage>
        <taxon>Bacteria</taxon>
        <taxon>Pseudomonadati</taxon>
        <taxon>Pseudomonadota</taxon>
        <taxon>Alphaproteobacteria</taxon>
        <taxon>Sphingomonadales</taxon>
        <taxon>Sphingomonadaceae</taxon>
        <taxon>Sphingomonas</taxon>
    </lineage>
</organism>
<keyword evidence="2" id="KW-1185">Reference proteome</keyword>
<evidence type="ECO:0000313" key="2">
    <source>
        <dbReference type="Proteomes" id="UP001203058"/>
    </source>
</evidence>
<dbReference type="Proteomes" id="UP001203058">
    <property type="component" value="Unassembled WGS sequence"/>
</dbReference>
<sequence>MAVEQQKARAGNIFTAHPRALGMTWASHGSGAIKIGAELIGAGTACIIHAIVPGWFTETAGRTVIRLHDHMVKRKAGAKNPNAWPDYEI</sequence>
<dbReference type="Pfam" id="PF19883">
    <property type="entry name" value="DUF6356"/>
    <property type="match status" value="1"/>
</dbReference>
<dbReference type="RefSeq" id="WP_241446811.1">
    <property type="nucleotide sequence ID" value="NZ_JAKZHW010000001.1"/>
</dbReference>
<evidence type="ECO:0000313" key="1">
    <source>
        <dbReference type="EMBL" id="MCH8615978.1"/>
    </source>
</evidence>
<proteinExistence type="predicted"/>
<reference evidence="1 2" key="1">
    <citation type="submission" date="2022-03" db="EMBL/GenBank/DDBJ databases">
        <authorList>
            <person name="Jo J.-H."/>
            <person name="Im W.-T."/>
        </authorList>
    </citation>
    <scope>NUCLEOTIDE SEQUENCE [LARGE SCALE GENOMIC DNA]</scope>
    <source>
        <strain evidence="1 2">SM33</strain>
    </source>
</reference>
<accession>A0ABS9VMP7</accession>
<dbReference type="InterPro" id="IPR045936">
    <property type="entry name" value="DUF6356"/>
</dbReference>
<protein>
    <submittedName>
        <fullName evidence="1">DUF6356 family protein</fullName>
    </submittedName>
</protein>
<dbReference type="EMBL" id="JAKZHW010000001">
    <property type="protein sequence ID" value="MCH8615978.1"/>
    <property type="molecule type" value="Genomic_DNA"/>
</dbReference>
<name>A0ABS9VMP7_9SPHN</name>
<gene>
    <name evidence="1" type="ORF">LZ016_07680</name>
</gene>